<evidence type="ECO:0000313" key="2">
    <source>
        <dbReference type="Proteomes" id="UP001165064"/>
    </source>
</evidence>
<sequence length="128" mass="14534">MEPKLKLLSQYWALKESYSKFLGVGLNQGLQNYQFLNISRILENNIHTEKLSNPQPFMLHKLDHVQSSLNQVESNKKGNRVEAIRFFLPGSQILASAIRKACAIDKSVSVIQINGVMLVEFMKQLQCG</sequence>
<proteinExistence type="predicted"/>
<organism evidence="1 2">
    <name type="scientific">Ambrosiozyma monospora</name>
    <name type="common">Yeast</name>
    <name type="synonym">Endomycopsis monosporus</name>
    <dbReference type="NCBI Taxonomy" id="43982"/>
    <lineage>
        <taxon>Eukaryota</taxon>
        <taxon>Fungi</taxon>
        <taxon>Dikarya</taxon>
        <taxon>Ascomycota</taxon>
        <taxon>Saccharomycotina</taxon>
        <taxon>Pichiomycetes</taxon>
        <taxon>Pichiales</taxon>
        <taxon>Pichiaceae</taxon>
        <taxon>Ambrosiozyma</taxon>
    </lineage>
</organism>
<evidence type="ECO:0000313" key="1">
    <source>
        <dbReference type="EMBL" id="GMF06856.1"/>
    </source>
</evidence>
<gene>
    <name evidence="1" type="ORF">Amon02_001279900</name>
</gene>
<dbReference type="EMBL" id="BSXS01015547">
    <property type="protein sequence ID" value="GMF06856.1"/>
    <property type="molecule type" value="Genomic_DNA"/>
</dbReference>
<keyword evidence="2" id="KW-1185">Reference proteome</keyword>
<protein>
    <submittedName>
        <fullName evidence="1">Unnamed protein product</fullName>
    </submittedName>
</protein>
<dbReference type="Proteomes" id="UP001165064">
    <property type="component" value="Unassembled WGS sequence"/>
</dbReference>
<name>A0ACB5UBL4_AMBMO</name>
<reference evidence="1" key="1">
    <citation type="submission" date="2023-04" db="EMBL/GenBank/DDBJ databases">
        <title>Ambrosiozyma monospora NBRC 10751.</title>
        <authorList>
            <person name="Ichikawa N."/>
            <person name="Sato H."/>
            <person name="Tonouchi N."/>
        </authorList>
    </citation>
    <scope>NUCLEOTIDE SEQUENCE</scope>
    <source>
        <strain evidence="1">NBRC 10751</strain>
    </source>
</reference>
<comment type="caution">
    <text evidence="1">The sequence shown here is derived from an EMBL/GenBank/DDBJ whole genome shotgun (WGS) entry which is preliminary data.</text>
</comment>
<accession>A0ACB5UBL4</accession>